<keyword evidence="3" id="KW-1185">Reference proteome</keyword>
<dbReference type="EMBL" id="JAACFV010000024">
    <property type="protein sequence ID" value="KAF7510955.1"/>
    <property type="molecule type" value="Genomic_DNA"/>
</dbReference>
<sequence length="595" mass="67690">MNHSPRTPFEDFYILVAHLWDSDFARYLQSSRHDNSIRGPLFSLYEKTNRVKSEYDRRRPDTAWNTPFAHGGLSSSLNKFSELEAENCKLKEKLDKCKDDLNKANEMINQHRASLAAAHETIQELGTQIDGDRATIDGDRATIERLRVRAAAEYVRTKKYSLAAQQYEELVLLKGNEKKEKAKLEDREGERKAEEAQLGYKFDCGKAYALDGKYDDAVKELRFVLKEMERRGIRKVERADTRDVQTQLCDVLRLQGNTEEAGRRYYHAGWLDGLQNRTEADRSWALQNATSYAQLLVEQEEYGAAMAQLTKIWRNRHQAAASKVEDLEAKVFEITTTLEERHQLRLVIDVLKMVCDEQNGAPLSKQVLHTHAKLGILLHDRGKPDHDVPKDLDRHDHTRAIPYLRQAWVGRQQLAVGIDQSTGWTLALLLVSRRHLVEAKNVLADLLCLTNGNKTSQSVSKDQILALQAHVQLYMGDFSVAESNAAALFRRLGVKNVLTSVSSSAVDFSTCHHADTLIRACSKQDRVEKFRAARDVWEVIYKMRSEIGKAQLKQHAAAGATLAENWKRSAEKRKMTPTGARKIEKQVKQVQAMTG</sequence>
<gene>
    <name evidence="2" type="ORF">GJ744_005501</name>
</gene>
<accession>A0A8H7E781</accession>
<keyword evidence="1" id="KW-0175">Coiled coil</keyword>
<dbReference type="OrthoDB" id="10334904at2759"/>
<proteinExistence type="predicted"/>
<dbReference type="AlphaFoldDB" id="A0A8H7E781"/>
<name>A0A8H7E781_9EURO</name>
<reference evidence="2" key="1">
    <citation type="submission" date="2020-02" db="EMBL/GenBank/DDBJ databases">
        <authorList>
            <person name="Palmer J.M."/>
        </authorList>
    </citation>
    <scope>NUCLEOTIDE SEQUENCE</scope>
    <source>
        <strain evidence="2">EPUS1.4</strain>
        <tissue evidence="2">Thallus</tissue>
    </source>
</reference>
<evidence type="ECO:0000313" key="3">
    <source>
        <dbReference type="Proteomes" id="UP000606974"/>
    </source>
</evidence>
<evidence type="ECO:0000256" key="1">
    <source>
        <dbReference type="SAM" id="Coils"/>
    </source>
</evidence>
<organism evidence="2 3">
    <name type="scientific">Endocarpon pusillum</name>
    <dbReference type="NCBI Taxonomy" id="364733"/>
    <lineage>
        <taxon>Eukaryota</taxon>
        <taxon>Fungi</taxon>
        <taxon>Dikarya</taxon>
        <taxon>Ascomycota</taxon>
        <taxon>Pezizomycotina</taxon>
        <taxon>Eurotiomycetes</taxon>
        <taxon>Chaetothyriomycetidae</taxon>
        <taxon>Verrucariales</taxon>
        <taxon>Verrucariaceae</taxon>
        <taxon>Endocarpon</taxon>
    </lineage>
</organism>
<dbReference type="Proteomes" id="UP000606974">
    <property type="component" value="Unassembled WGS sequence"/>
</dbReference>
<evidence type="ECO:0000313" key="2">
    <source>
        <dbReference type="EMBL" id="KAF7510955.1"/>
    </source>
</evidence>
<protein>
    <submittedName>
        <fullName evidence="2">Uncharacterized protein</fullName>
    </submittedName>
</protein>
<feature type="coiled-coil region" evidence="1">
    <location>
        <begin position="94"/>
        <end position="121"/>
    </location>
</feature>
<comment type="caution">
    <text evidence="2">The sequence shown here is derived from an EMBL/GenBank/DDBJ whole genome shotgun (WGS) entry which is preliminary data.</text>
</comment>